<feature type="site" description="Raises pKa of active site His" evidence="4">
    <location>
        <position position="146"/>
    </location>
</feature>
<feature type="binding site" evidence="4">
    <location>
        <begin position="91"/>
        <end position="94"/>
    </location>
    <ligand>
        <name>(6R)-10-formyltetrahydrofolate</name>
        <dbReference type="ChEBI" id="CHEBI:195366"/>
    </ligand>
</feature>
<evidence type="ECO:0000256" key="2">
    <source>
        <dbReference type="ARBA" id="ARBA00022679"/>
    </source>
</evidence>
<accession>A0A6V8LQ07</accession>
<keyword evidence="8" id="KW-1185">Reference proteome</keyword>
<dbReference type="UniPathway" id="UPA00074">
    <property type="reaction ID" value="UER00126"/>
</dbReference>
<dbReference type="Pfam" id="PF00551">
    <property type="entry name" value="Formyl_trans_N"/>
    <property type="match status" value="1"/>
</dbReference>
<dbReference type="EMBL" id="BLTE01000006">
    <property type="protein sequence ID" value="GFK93814.1"/>
    <property type="molecule type" value="Genomic_DNA"/>
</dbReference>
<dbReference type="CDD" id="cd08645">
    <property type="entry name" value="FMT_core_GART"/>
    <property type="match status" value="1"/>
</dbReference>
<evidence type="ECO:0000259" key="6">
    <source>
        <dbReference type="Pfam" id="PF00551"/>
    </source>
</evidence>
<dbReference type="Proteomes" id="UP000494245">
    <property type="component" value="Unassembled WGS sequence"/>
</dbReference>
<dbReference type="Gene3D" id="3.40.50.170">
    <property type="entry name" value="Formyl transferase, N-terminal domain"/>
    <property type="match status" value="1"/>
</dbReference>
<protein>
    <recommendedName>
        <fullName evidence="4">Phosphoribosylglycinamide formyltransferase</fullName>
        <ecNumber evidence="4">2.1.2.2</ecNumber>
    </recommendedName>
    <alternativeName>
        <fullName evidence="4">5'-phosphoribosylglycinamide transformylase</fullName>
    </alternativeName>
    <alternativeName>
        <fullName evidence="4">GAR transformylase</fullName>
        <shortName evidence="4">GART</shortName>
    </alternativeName>
</protein>
<comment type="caution">
    <text evidence="7">The sequence shown here is derived from an EMBL/GenBank/DDBJ whole genome shotgun (WGS) entry which is preliminary data.</text>
</comment>
<evidence type="ECO:0000256" key="4">
    <source>
        <dbReference type="HAMAP-Rule" id="MF_01930"/>
    </source>
</evidence>
<dbReference type="InterPro" id="IPR002376">
    <property type="entry name" value="Formyl_transf_N"/>
</dbReference>
<dbReference type="PANTHER" id="PTHR43369:SF2">
    <property type="entry name" value="PHOSPHORIBOSYLGLYCINAMIDE FORMYLTRANSFERASE"/>
    <property type="match status" value="1"/>
</dbReference>
<feature type="binding site" evidence="4">
    <location>
        <position position="108"/>
    </location>
    <ligand>
        <name>(6R)-10-formyltetrahydrofolate</name>
        <dbReference type="ChEBI" id="CHEBI:195366"/>
    </ligand>
</feature>
<evidence type="ECO:0000313" key="7">
    <source>
        <dbReference type="EMBL" id="GFK93814.1"/>
    </source>
</evidence>
<reference evidence="7 8" key="1">
    <citation type="submission" date="2020-04" db="EMBL/GenBank/DDBJ databases">
        <authorList>
            <consortium name="Desulfovibrio sp. FSS-1 genome sequencing consortium"/>
            <person name="Shimoshige H."/>
            <person name="Kobayashi H."/>
            <person name="Maekawa T."/>
        </authorList>
    </citation>
    <scope>NUCLEOTIDE SEQUENCE [LARGE SCALE GENOMIC DNA]</scope>
    <source>
        <strain evidence="7 8">SIID29052-01</strain>
    </source>
</reference>
<comment type="catalytic activity">
    <reaction evidence="4">
        <text>N(1)-(5-phospho-beta-D-ribosyl)glycinamide + (6R)-10-formyltetrahydrofolate = N(2)-formyl-N(1)-(5-phospho-beta-D-ribosyl)glycinamide + (6S)-5,6,7,8-tetrahydrofolate + H(+)</text>
        <dbReference type="Rhea" id="RHEA:15053"/>
        <dbReference type="ChEBI" id="CHEBI:15378"/>
        <dbReference type="ChEBI" id="CHEBI:57453"/>
        <dbReference type="ChEBI" id="CHEBI:143788"/>
        <dbReference type="ChEBI" id="CHEBI:147286"/>
        <dbReference type="ChEBI" id="CHEBI:195366"/>
        <dbReference type="EC" id="2.1.2.2"/>
    </reaction>
</comment>
<name>A0A6V8LQ07_9BACT</name>
<dbReference type="RefSeq" id="WP_173083235.1">
    <property type="nucleotide sequence ID" value="NZ_BLTE01000006.1"/>
</dbReference>
<dbReference type="SUPFAM" id="SSF53328">
    <property type="entry name" value="Formyltransferase"/>
    <property type="match status" value="1"/>
</dbReference>
<reference evidence="7 8" key="2">
    <citation type="submission" date="2020-05" db="EMBL/GenBank/DDBJ databases">
        <title>Draft genome sequence of Desulfovibrio sp. strainFSS-1.</title>
        <authorList>
            <person name="Shimoshige H."/>
            <person name="Kobayashi H."/>
            <person name="Maekawa T."/>
        </authorList>
    </citation>
    <scope>NUCLEOTIDE SEQUENCE [LARGE SCALE GENOMIC DNA]</scope>
    <source>
        <strain evidence="7 8">SIID29052-01</strain>
    </source>
</reference>
<feature type="binding site" evidence="4">
    <location>
        <position position="66"/>
    </location>
    <ligand>
        <name>(6R)-10-formyltetrahydrofolate</name>
        <dbReference type="ChEBI" id="CHEBI:195366"/>
    </ligand>
</feature>
<keyword evidence="3 4" id="KW-0658">Purine biosynthesis</keyword>
<sequence>MTLPVAVLVSGSGSNLQALIDRIEAGVLDAEIRLVASNKPEAFGLERARRHGIATLGLPHKEFPDREAFDQAMVRAIRESGAQAVVLAGFMRLLTSGFLQAFPGRVLNIHPALLPAFPGAHGQRDAAHHGVKLAGCTVHFVDELMDHGPVIVQAAVPAWTDDTPETLGGRILALEHRVLPQAVQWLAQDRLRLDGRKVRLLPGRAASATPPSDALVNPPLESGF</sequence>
<evidence type="ECO:0000256" key="3">
    <source>
        <dbReference type="ARBA" id="ARBA00022755"/>
    </source>
</evidence>
<dbReference type="HAMAP" id="MF_01930">
    <property type="entry name" value="PurN"/>
    <property type="match status" value="1"/>
</dbReference>
<keyword evidence="2 4" id="KW-0808">Transferase</keyword>
<dbReference type="GO" id="GO:0005829">
    <property type="term" value="C:cytosol"/>
    <property type="evidence" value="ECO:0007669"/>
    <property type="project" value="TreeGrafter"/>
</dbReference>
<comment type="function">
    <text evidence="4">Catalyzes the transfer of a formyl group from 10-formyltetrahydrofolate to 5-phospho-ribosyl-glycinamide (GAR), producing 5-phospho-ribosyl-N-formylglycinamide (FGAR) and tetrahydrofolate.</text>
</comment>
<feature type="domain" description="Formyl transferase N-terminal" evidence="6">
    <location>
        <begin position="5"/>
        <end position="183"/>
    </location>
</feature>
<proteinExistence type="inferred from homology"/>
<dbReference type="GO" id="GO:0004644">
    <property type="term" value="F:phosphoribosylglycinamide formyltransferase activity"/>
    <property type="evidence" value="ECO:0007669"/>
    <property type="project" value="UniProtKB-UniRule"/>
</dbReference>
<feature type="active site" description="Proton donor" evidence="4">
    <location>
        <position position="110"/>
    </location>
</feature>
<feature type="binding site" evidence="4">
    <location>
        <begin position="13"/>
        <end position="15"/>
    </location>
    <ligand>
        <name>N(1)-(5-phospho-beta-D-ribosyl)glycinamide</name>
        <dbReference type="ChEBI" id="CHEBI:143788"/>
    </ligand>
</feature>
<feature type="region of interest" description="Disordered" evidence="5">
    <location>
        <begin position="204"/>
        <end position="224"/>
    </location>
</feature>
<dbReference type="InterPro" id="IPR004607">
    <property type="entry name" value="GART"/>
</dbReference>
<dbReference type="EC" id="2.1.2.2" evidence="4"/>
<organism evidence="7 8">
    <name type="scientific">Fundidesulfovibrio magnetotacticus</name>
    <dbReference type="NCBI Taxonomy" id="2730080"/>
    <lineage>
        <taxon>Bacteria</taxon>
        <taxon>Pseudomonadati</taxon>
        <taxon>Thermodesulfobacteriota</taxon>
        <taxon>Desulfovibrionia</taxon>
        <taxon>Desulfovibrionales</taxon>
        <taxon>Desulfovibrionaceae</taxon>
        <taxon>Fundidesulfovibrio</taxon>
    </lineage>
</organism>
<evidence type="ECO:0000256" key="5">
    <source>
        <dbReference type="SAM" id="MobiDB-lite"/>
    </source>
</evidence>
<dbReference type="AlphaFoldDB" id="A0A6V8LQ07"/>
<dbReference type="NCBIfam" id="TIGR00639">
    <property type="entry name" value="PurN"/>
    <property type="match status" value="1"/>
</dbReference>
<comment type="similarity">
    <text evidence="4">Belongs to the GART family.</text>
</comment>
<evidence type="ECO:0000313" key="8">
    <source>
        <dbReference type="Proteomes" id="UP000494245"/>
    </source>
</evidence>
<comment type="pathway">
    <text evidence="1 4">Purine metabolism; IMP biosynthesis via de novo pathway; N(2)-formyl-N(1)-(5-phospho-D-ribosyl)glycinamide from N(1)-(5-phospho-D-ribosyl)glycinamide (10-formyl THF route): step 1/1.</text>
</comment>
<gene>
    <name evidence="4 7" type="primary">purN</name>
    <name evidence="7" type="ORF">NNJEOMEG_01650</name>
</gene>
<evidence type="ECO:0000256" key="1">
    <source>
        <dbReference type="ARBA" id="ARBA00005054"/>
    </source>
</evidence>
<dbReference type="PANTHER" id="PTHR43369">
    <property type="entry name" value="PHOSPHORIBOSYLGLYCINAMIDE FORMYLTRANSFERASE"/>
    <property type="match status" value="1"/>
</dbReference>
<dbReference type="InterPro" id="IPR036477">
    <property type="entry name" value="Formyl_transf_N_sf"/>
</dbReference>
<dbReference type="GO" id="GO:0006189">
    <property type="term" value="P:'de novo' IMP biosynthetic process"/>
    <property type="evidence" value="ECO:0007669"/>
    <property type="project" value="UniProtKB-UniRule"/>
</dbReference>